<proteinExistence type="predicted"/>
<organism evidence="1">
    <name type="scientific">Tolypothrix bouteillei VB521301</name>
    <dbReference type="NCBI Taxonomy" id="1479485"/>
    <lineage>
        <taxon>Bacteria</taxon>
        <taxon>Bacillati</taxon>
        <taxon>Cyanobacteriota</taxon>
        <taxon>Cyanophyceae</taxon>
        <taxon>Nostocales</taxon>
        <taxon>Tolypothrichaceae</taxon>
        <taxon>Tolypothrix</taxon>
    </lineage>
</organism>
<dbReference type="AlphaFoldDB" id="A0A0C1NLZ8"/>
<comment type="caution">
    <text evidence="1">The sequence shown here is derived from an EMBL/GenBank/DDBJ whole genome shotgun (WGS) entry which is preliminary data.</text>
</comment>
<protein>
    <submittedName>
        <fullName evidence="1">Uncharacterized protein</fullName>
    </submittedName>
</protein>
<sequence>SLAEKIFGDLYDRRYRLRSDEEIIEDIKFRQAIVNNKNGYTEQEILELINTPKEELFRISPEDFHKFEQWKHNQSQMAQQVVQEEYKELVTPQELLTRLCIYSPEMLELARRRFRGTRIYEYLRYIPHDFAEYPYVEAIIRRAKNNIIAYLSQTDGYNCDRWYEQSTTVIGGITKNDRPITIVVRPSDRGQVILFYKEEFDALEYPETELWVDNDIRQEIITLGRVLKNTGINRIPL</sequence>
<gene>
    <name evidence="1" type="ORF">DA73_0200080</name>
</gene>
<dbReference type="EMBL" id="JHEG02000001">
    <property type="protein sequence ID" value="KIE13846.1"/>
    <property type="molecule type" value="Genomic_DNA"/>
</dbReference>
<feature type="non-terminal residue" evidence="1">
    <location>
        <position position="1"/>
    </location>
</feature>
<evidence type="ECO:0000313" key="1">
    <source>
        <dbReference type="EMBL" id="KIE13846.1"/>
    </source>
</evidence>
<dbReference type="STRING" id="1479485.DA73_0200080"/>
<name>A0A0C1NLZ8_9CYAN</name>
<accession>A0A0C1NLZ8</accession>
<reference evidence="1" key="1">
    <citation type="journal article" date="2015" name="Genome Announc.">
        <title>Draft Genome Sequence of Tolypothrix boutellei Strain VB521301.</title>
        <authorList>
            <person name="Chandrababunaidu M.M."/>
            <person name="Singh D."/>
            <person name="Sen D."/>
            <person name="Bhan S."/>
            <person name="Das S."/>
            <person name="Gupta A."/>
            <person name="Adhikary S.P."/>
            <person name="Tripathy S."/>
        </authorList>
    </citation>
    <scope>NUCLEOTIDE SEQUENCE</scope>
    <source>
        <strain evidence="1">VB521301</strain>
    </source>
</reference>